<evidence type="ECO:0000256" key="2">
    <source>
        <dbReference type="SAM" id="MobiDB-lite"/>
    </source>
</evidence>
<protein>
    <submittedName>
        <fullName evidence="4">CsbD family protein</fullName>
    </submittedName>
</protein>
<evidence type="ECO:0000259" key="3">
    <source>
        <dbReference type="Pfam" id="PF05532"/>
    </source>
</evidence>
<keyword evidence="5" id="KW-1185">Reference proteome</keyword>
<feature type="region of interest" description="Disordered" evidence="2">
    <location>
        <begin position="1"/>
        <end position="39"/>
    </location>
</feature>
<sequence length="61" mass="6238">MSASDKLSAGMDKAKGKAKEALGNVTGDDEKVAEGKADQAKGDIKNAAAKAKDAAKDVFDR</sequence>
<feature type="compositionally biased region" description="Basic and acidic residues" evidence="2">
    <location>
        <begin position="28"/>
        <end position="39"/>
    </location>
</feature>
<organism evidence="4 5">
    <name type="scientific">Leucobacter muris</name>
    <dbReference type="NCBI Taxonomy" id="1935379"/>
    <lineage>
        <taxon>Bacteria</taxon>
        <taxon>Bacillati</taxon>
        <taxon>Actinomycetota</taxon>
        <taxon>Actinomycetes</taxon>
        <taxon>Micrococcales</taxon>
        <taxon>Microbacteriaceae</taxon>
        <taxon>Leucobacter</taxon>
    </lineage>
</organism>
<dbReference type="InterPro" id="IPR036629">
    <property type="entry name" value="YjbJ_sf"/>
</dbReference>
<evidence type="ECO:0000313" key="5">
    <source>
        <dbReference type="Proteomes" id="UP000285768"/>
    </source>
</evidence>
<comment type="similarity">
    <text evidence="1">Belongs to the UPF0337 (CsbD) family.</text>
</comment>
<dbReference type="Pfam" id="PF05532">
    <property type="entry name" value="CsbD"/>
    <property type="match status" value="1"/>
</dbReference>
<dbReference type="Proteomes" id="UP000285768">
    <property type="component" value="Chromosome"/>
</dbReference>
<dbReference type="Gene3D" id="1.10.1470.10">
    <property type="entry name" value="YjbJ"/>
    <property type="match status" value="1"/>
</dbReference>
<dbReference type="EMBL" id="CP035037">
    <property type="protein sequence ID" value="QAB17839.1"/>
    <property type="molecule type" value="Genomic_DNA"/>
</dbReference>
<dbReference type="SUPFAM" id="SSF69047">
    <property type="entry name" value="Hypothetical protein YjbJ"/>
    <property type="match status" value="1"/>
</dbReference>
<dbReference type="InterPro" id="IPR008462">
    <property type="entry name" value="CsbD"/>
</dbReference>
<proteinExistence type="inferred from homology"/>
<dbReference type="RefSeq" id="WP_128386861.1">
    <property type="nucleotide sequence ID" value="NZ_CP035037.1"/>
</dbReference>
<evidence type="ECO:0000256" key="1">
    <source>
        <dbReference type="ARBA" id="ARBA00009129"/>
    </source>
</evidence>
<name>A0ABX5QFI0_9MICO</name>
<accession>A0ABX5QFI0</accession>
<evidence type="ECO:0000313" key="4">
    <source>
        <dbReference type="EMBL" id="QAB17839.1"/>
    </source>
</evidence>
<feature type="domain" description="CsbD-like" evidence="3">
    <location>
        <begin position="5"/>
        <end position="57"/>
    </location>
</feature>
<gene>
    <name evidence="4" type="ORF">Leucomu_07835</name>
</gene>
<reference evidence="4 5" key="1">
    <citation type="submission" date="2019-01" db="EMBL/GenBank/DDBJ databases">
        <title>Leucobacter muris sp. nov. isolated from the nose of a laboratory mouse.</title>
        <authorList>
            <person name="Benga L."/>
            <person name="Sproeer C."/>
            <person name="Schumann P."/>
            <person name="Verbarg S."/>
            <person name="Bunk B."/>
            <person name="Engelhardt E."/>
            <person name="Benten P.M."/>
            <person name="Sager M."/>
        </authorList>
    </citation>
    <scope>NUCLEOTIDE SEQUENCE [LARGE SCALE GENOMIC DNA]</scope>
    <source>
        <strain evidence="4 5">DSM 101948</strain>
    </source>
</reference>